<gene>
    <name evidence="1" type="ORF">G7Y89_g9912</name>
</gene>
<protein>
    <submittedName>
        <fullName evidence="1">Uncharacterized protein</fullName>
    </submittedName>
</protein>
<dbReference type="InterPro" id="IPR047142">
    <property type="entry name" value="OryJ/VirC-like"/>
</dbReference>
<proteinExistence type="predicted"/>
<dbReference type="AlphaFoldDB" id="A0A8H4VZP2"/>
<dbReference type="CDD" id="cd02231">
    <property type="entry name" value="cupin_BLL6423-like"/>
    <property type="match status" value="1"/>
</dbReference>
<dbReference type="OrthoDB" id="5840532at2759"/>
<dbReference type="InterPro" id="IPR011051">
    <property type="entry name" value="RmlC_Cupin_sf"/>
</dbReference>
<evidence type="ECO:0000313" key="1">
    <source>
        <dbReference type="EMBL" id="KAF4628242.1"/>
    </source>
</evidence>
<keyword evidence="2" id="KW-1185">Reference proteome</keyword>
<name>A0A8H4VZP2_9HELO</name>
<dbReference type="Gene3D" id="2.60.120.10">
    <property type="entry name" value="Jelly Rolls"/>
    <property type="match status" value="1"/>
</dbReference>
<sequence>MSGSEATPKTLPNGLPDVHRYITTHNQSGKAIFTPEIPPSAKWQDIGGAFKFFLGYTTHKFPASLKPSDGKDEGSTPEDIVSYKRDLENPGGLAISGGTVCRFVDFSPGSEPVMHRTTSLDYGVVLEGSMECILDSGEVQRMNRGDVCVQRATNHAWRNVTENNGWARMMFVLTGSEAPVVAGKTLGEDLGQQMPEAVKKSD</sequence>
<dbReference type="Proteomes" id="UP000566819">
    <property type="component" value="Unassembled WGS sequence"/>
</dbReference>
<dbReference type="EMBL" id="JAAMPI010000840">
    <property type="protein sequence ID" value="KAF4628242.1"/>
    <property type="molecule type" value="Genomic_DNA"/>
</dbReference>
<dbReference type="InterPro" id="IPR014710">
    <property type="entry name" value="RmlC-like_jellyroll"/>
</dbReference>
<evidence type="ECO:0000313" key="2">
    <source>
        <dbReference type="Proteomes" id="UP000566819"/>
    </source>
</evidence>
<comment type="caution">
    <text evidence="1">The sequence shown here is derived from an EMBL/GenBank/DDBJ whole genome shotgun (WGS) entry which is preliminary data.</text>
</comment>
<dbReference type="PANTHER" id="PTHR36156:SF3">
    <property type="entry name" value="CUPIN 2 CONSERVED BARREL DOMAIN-CONTAINING PROTEIN"/>
    <property type="match status" value="1"/>
</dbReference>
<dbReference type="SUPFAM" id="SSF51182">
    <property type="entry name" value="RmlC-like cupins"/>
    <property type="match status" value="1"/>
</dbReference>
<dbReference type="PANTHER" id="PTHR36156">
    <property type="entry name" value="SLR2101 PROTEIN"/>
    <property type="match status" value="1"/>
</dbReference>
<accession>A0A8H4VZP2</accession>
<reference evidence="1 2" key="1">
    <citation type="submission" date="2020-03" db="EMBL/GenBank/DDBJ databases">
        <title>Draft Genome Sequence of Cudoniella acicularis.</title>
        <authorList>
            <person name="Buettner E."/>
            <person name="Kellner H."/>
        </authorList>
    </citation>
    <scope>NUCLEOTIDE SEQUENCE [LARGE SCALE GENOMIC DNA]</scope>
    <source>
        <strain evidence="1 2">DSM 108380</strain>
    </source>
</reference>
<organism evidence="1 2">
    <name type="scientific">Cudoniella acicularis</name>
    <dbReference type="NCBI Taxonomy" id="354080"/>
    <lineage>
        <taxon>Eukaryota</taxon>
        <taxon>Fungi</taxon>
        <taxon>Dikarya</taxon>
        <taxon>Ascomycota</taxon>
        <taxon>Pezizomycotina</taxon>
        <taxon>Leotiomycetes</taxon>
        <taxon>Helotiales</taxon>
        <taxon>Tricladiaceae</taxon>
        <taxon>Cudoniella</taxon>
    </lineage>
</organism>